<name>A0A2H0WY38_9BACT</name>
<evidence type="ECO:0000313" key="12">
    <source>
        <dbReference type="Proteomes" id="UP000229574"/>
    </source>
</evidence>
<dbReference type="GO" id="GO:0103016">
    <property type="term" value="F:tRNA-uridine 2-sulfurtransferase activity"/>
    <property type="evidence" value="ECO:0007669"/>
    <property type="project" value="UniProtKB-EC"/>
</dbReference>
<evidence type="ECO:0000256" key="6">
    <source>
        <dbReference type="ARBA" id="ARBA00022884"/>
    </source>
</evidence>
<feature type="active site" description="Cysteine persulfide intermediate" evidence="9">
    <location>
        <position position="206"/>
    </location>
</feature>
<dbReference type="Pfam" id="PF20259">
    <property type="entry name" value="tRNA_Me_trans_M"/>
    <property type="match status" value="1"/>
</dbReference>
<reference evidence="12" key="1">
    <citation type="submission" date="2017-09" db="EMBL/GenBank/DDBJ databases">
        <title>Depth-based differentiation of microbial function through sediment-hosted aquifers and enrichment of novel symbionts in the deep terrestrial subsurface.</title>
        <authorList>
            <person name="Probst A.J."/>
            <person name="Ladd B."/>
            <person name="Jarett J.K."/>
            <person name="Geller-Mcgrath D.E."/>
            <person name="Sieber C.M.K."/>
            <person name="Emerson J.B."/>
            <person name="Anantharaman K."/>
            <person name="Thomas B.C."/>
            <person name="Malmstrom R."/>
            <person name="Stieglmeier M."/>
            <person name="Klingl A."/>
            <person name="Woyke T."/>
            <person name="Ryan C.M."/>
            <person name="Banfield J.F."/>
        </authorList>
    </citation>
    <scope>NUCLEOTIDE SEQUENCE [LARGE SCALE GENOMIC DNA]</scope>
</reference>
<evidence type="ECO:0000256" key="5">
    <source>
        <dbReference type="ARBA" id="ARBA00022840"/>
    </source>
</evidence>
<evidence type="ECO:0000256" key="2">
    <source>
        <dbReference type="ARBA" id="ARBA00022679"/>
    </source>
</evidence>
<gene>
    <name evidence="9" type="primary">mnmA</name>
    <name evidence="11" type="ORF">COT54_03830</name>
</gene>
<feature type="binding site" evidence="9">
    <location>
        <position position="36"/>
    </location>
    <ligand>
        <name>ATP</name>
        <dbReference type="ChEBI" id="CHEBI:30616"/>
    </ligand>
</feature>
<dbReference type="SUPFAM" id="SSF52402">
    <property type="entry name" value="Adenine nucleotide alpha hydrolases-like"/>
    <property type="match status" value="1"/>
</dbReference>
<dbReference type="NCBIfam" id="TIGR00420">
    <property type="entry name" value="trmU"/>
    <property type="match status" value="1"/>
</dbReference>
<feature type="site" description="Interaction with tRNA" evidence="9">
    <location>
        <position position="346"/>
    </location>
</feature>
<evidence type="ECO:0000256" key="4">
    <source>
        <dbReference type="ARBA" id="ARBA00022741"/>
    </source>
</evidence>
<dbReference type="GO" id="GO:0002143">
    <property type="term" value="P:tRNA wobble position uridine thiolation"/>
    <property type="evidence" value="ECO:0007669"/>
    <property type="project" value="TreeGrafter"/>
</dbReference>
<keyword evidence="1 9" id="KW-0820">tRNA-binding</keyword>
<comment type="function">
    <text evidence="9">Catalyzes the 2-thiolation of uridine at the wobble position (U34) of tRNA, leading to the formation of s(2)U34.</text>
</comment>
<comment type="subcellular location">
    <subcellularLocation>
        <location evidence="9">Cytoplasm</location>
    </subcellularLocation>
</comment>
<feature type="binding site" evidence="9">
    <location>
        <begin position="10"/>
        <end position="17"/>
    </location>
    <ligand>
        <name>ATP</name>
        <dbReference type="ChEBI" id="CHEBI:30616"/>
    </ligand>
</feature>
<organism evidence="11 12">
    <name type="scientific">Candidatus Collierbacteria bacterium CG09_land_8_20_14_0_10_46_12</name>
    <dbReference type="NCBI Taxonomy" id="1974533"/>
    <lineage>
        <taxon>Bacteria</taxon>
        <taxon>Candidatus Collieribacteriota</taxon>
    </lineage>
</organism>
<keyword evidence="6 9" id="KW-0694">RNA-binding</keyword>
<dbReference type="PROSITE" id="PS50206">
    <property type="entry name" value="RHODANESE_3"/>
    <property type="match status" value="1"/>
</dbReference>
<dbReference type="GO" id="GO:0005524">
    <property type="term" value="F:ATP binding"/>
    <property type="evidence" value="ECO:0007669"/>
    <property type="project" value="UniProtKB-KW"/>
</dbReference>
<feature type="region of interest" description="Interaction with tRNA" evidence="9">
    <location>
        <begin position="156"/>
        <end position="158"/>
    </location>
</feature>
<keyword evidence="7" id="KW-1015">Disulfide bond</keyword>
<dbReference type="InterPro" id="IPR046885">
    <property type="entry name" value="MnmA-like_C"/>
</dbReference>
<comment type="caution">
    <text evidence="9">Lacks conserved residue(s) required for the propagation of feature annotation.</text>
</comment>
<dbReference type="HAMAP" id="MF_00144">
    <property type="entry name" value="tRNA_thiouridyl_MnmA"/>
    <property type="match status" value="1"/>
</dbReference>
<accession>A0A2H0WY38</accession>
<dbReference type="InterPro" id="IPR001763">
    <property type="entry name" value="Rhodanese-like_dom"/>
</dbReference>
<comment type="catalytic activity">
    <reaction evidence="8 9">
        <text>S-sulfanyl-L-cysteinyl-[protein] + uridine(34) in tRNA + AH2 + ATP = 2-thiouridine(34) in tRNA + L-cysteinyl-[protein] + A + AMP + diphosphate + H(+)</text>
        <dbReference type="Rhea" id="RHEA:47032"/>
        <dbReference type="Rhea" id="RHEA-COMP:10131"/>
        <dbReference type="Rhea" id="RHEA-COMP:11726"/>
        <dbReference type="Rhea" id="RHEA-COMP:11727"/>
        <dbReference type="Rhea" id="RHEA-COMP:11728"/>
        <dbReference type="ChEBI" id="CHEBI:13193"/>
        <dbReference type="ChEBI" id="CHEBI:15378"/>
        <dbReference type="ChEBI" id="CHEBI:17499"/>
        <dbReference type="ChEBI" id="CHEBI:29950"/>
        <dbReference type="ChEBI" id="CHEBI:30616"/>
        <dbReference type="ChEBI" id="CHEBI:33019"/>
        <dbReference type="ChEBI" id="CHEBI:61963"/>
        <dbReference type="ChEBI" id="CHEBI:65315"/>
        <dbReference type="ChEBI" id="CHEBI:87170"/>
        <dbReference type="ChEBI" id="CHEBI:456215"/>
        <dbReference type="EC" id="2.8.1.13"/>
    </reaction>
</comment>
<keyword evidence="9" id="KW-0963">Cytoplasm</keyword>
<feature type="region of interest" description="Interaction with target base in tRNA" evidence="9">
    <location>
        <begin position="92"/>
        <end position="94"/>
    </location>
</feature>
<protein>
    <recommendedName>
        <fullName evidence="9">tRNA-specific 2-thiouridylase MnmA</fullName>
        <ecNumber evidence="9">2.8.1.13</ecNumber>
    </recommendedName>
</protein>
<dbReference type="Pfam" id="PF20258">
    <property type="entry name" value="tRNA_Me_trans_C"/>
    <property type="match status" value="1"/>
</dbReference>
<evidence type="ECO:0000259" key="10">
    <source>
        <dbReference type="PROSITE" id="PS50206"/>
    </source>
</evidence>
<dbReference type="GO" id="GO:0005737">
    <property type="term" value="C:cytoplasm"/>
    <property type="evidence" value="ECO:0007669"/>
    <property type="project" value="UniProtKB-SubCell"/>
</dbReference>
<dbReference type="AlphaFoldDB" id="A0A2H0WY38"/>
<comment type="similarity">
    <text evidence="9">Belongs to the MnmA/TRMU family.</text>
</comment>
<dbReference type="Gene3D" id="3.40.50.620">
    <property type="entry name" value="HUPs"/>
    <property type="match status" value="1"/>
</dbReference>
<proteinExistence type="inferred from homology"/>
<evidence type="ECO:0000256" key="7">
    <source>
        <dbReference type="ARBA" id="ARBA00023157"/>
    </source>
</evidence>
<dbReference type="NCBIfam" id="NF001138">
    <property type="entry name" value="PRK00143.1"/>
    <property type="match status" value="1"/>
</dbReference>
<dbReference type="InterPro" id="IPR023382">
    <property type="entry name" value="MnmA-like_central_sf"/>
</dbReference>
<dbReference type="GO" id="GO:0000049">
    <property type="term" value="F:tRNA binding"/>
    <property type="evidence" value="ECO:0007669"/>
    <property type="project" value="UniProtKB-KW"/>
</dbReference>
<feature type="domain" description="Rhodanese" evidence="10">
    <location>
        <begin position="4"/>
        <end position="47"/>
    </location>
</feature>
<dbReference type="Gene3D" id="2.30.30.280">
    <property type="entry name" value="Adenine nucleotide alpha hydrolases-like domains"/>
    <property type="match status" value="1"/>
</dbReference>
<keyword evidence="4 9" id="KW-0547">Nucleotide-binding</keyword>
<feature type="site" description="Interaction with tRNA" evidence="9">
    <location>
        <position position="122"/>
    </location>
</feature>
<evidence type="ECO:0000256" key="8">
    <source>
        <dbReference type="ARBA" id="ARBA00051542"/>
    </source>
</evidence>
<dbReference type="CDD" id="cd01998">
    <property type="entry name" value="MnmA_TRMU-like"/>
    <property type="match status" value="1"/>
</dbReference>
<dbReference type="EMBL" id="PEYY01000141">
    <property type="protein sequence ID" value="PIS17586.1"/>
    <property type="molecule type" value="Genomic_DNA"/>
</dbReference>
<dbReference type="Gene3D" id="2.40.30.10">
    <property type="entry name" value="Translation factors"/>
    <property type="match status" value="1"/>
</dbReference>
<dbReference type="InterPro" id="IPR014729">
    <property type="entry name" value="Rossmann-like_a/b/a_fold"/>
</dbReference>
<dbReference type="InterPro" id="IPR004506">
    <property type="entry name" value="MnmA-like"/>
</dbReference>
<feature type="binding site" evidence="9">
    <location>
        <position position="121"/>
    </location>
    <ligand>
        <name>ATP</name>
        <dbReference type="ChEBI" id="CHEBI:30616"/>
    </ligand>
</feature>
<comment type="caution">
    <text evidence="11">The sequence shown here is derived from an EMBL/GenBank/DDBJ whole genome shotgun (WGS) entry which is preliminary data.</text>
</comment>
<evidence type="ECO:0000313" key="11">
    <source>
        <dbReference type="EMBL" id="PIS17586.1"/>
    </source>
</evidence>
<dbReference type="InterPro" id="IPR046884">
    <property type="entry name" value="MnmA-like_central"/>
</dbReference>
<feature type="active site" description="Nucleophile" evidence="9">
    <location>
        <position position="97"/>
    </location>
</feature>
<sequence>MSDNKRVVVGLSGGVDSSVAAALLLEQGYEVHGVYLECYNTPGCRTDQDKKDALKVALKLGISFEVLDFREEYKEKVIEYFYREYEAERTPNPDVMCNREIKFGIFYDYAMENGFDYVATGHYARIATYKESPRRDLQGDSFKLSFKLQCARDESKDQSYFLWQIPRDHLAHILFPLGEMDKSEVRAKAKELKLVTAEKPDSMGICFMGEVNVSKLLEDRLGEKKGDVVLYPAGPGPAGHKIGEHRGLWFYTIGQRGGWEMNPKSQTAEMRPLYVIGKDKEKNQLIVGEWGEAMTNNFKIDPSTLVGMTRKLWVRIRNLGELVEVEMIKDGKVSLKKKVFAVAEGQSAVFYDENGIMVGGGIIGACNIHKNVS</sequence>
<keyword evidence="5 9" id="KW-0067">ATP-binding</keyword>
<evidence type="ECO:0000256" key="1">
    <source>
        <dbReference type="ARBA" id="ARBA00022555"/>
    </source>
</evidence>
<dbReference type="Proteomes" id="UP000229574">
    <property type="component" value="Unassembled WGS sequence"/>
</dbReference>
<evidence type="ECO:0000256" key="9">
    <source>
        <dbReference type="HAMAP-Rule" id="MF_00144"/>
    </source>
</evidence>
<dbReference type="Pfam" id="PF03054">
    <property type="entry name" value="tRNA_Me_trans"/>
    <property type="match status" value="1"/>
</dbReference>
<dbReference type="PANTHER" id="PTHR11933">
    <property type="entry name" value="TRNA 5-METHYLAMINOMETHYL-2-THIOURIDYLATE -METHYLTRANSFERASE"/>
    <property type="match status" value="1"/>
</dbReference>
<keyword evidence="3 9" id="KW-0819">tRNA processing</keyword>
<keyword evidence="2 9" id="KW-0808">Transferase</keyword>
<evidence type="ECO:0000256" key="3">
    <source>
        <dbReference type="ARBA" id="ARBA00022694"/>
    </source>
</evidence>
<dbReference type="PANTHER" id="PTHR11933:SF5">
    <property type="entry name" value="MITOCHONDRIAL TRNA-SPECIFIC 2-THIOURIDYLASE 1"/>
    <property type="match status" value="1"/>
</dbReference>
<dbReference type="EC" id="2.8.1.13" evidence="9"/>